<proteinExistence type="predicted"/>
<comment type="caution">
    <text evidence="1">The sequence shown here is derived from an EMBL/GenBank/DDBJ whole genome shotgun (WGS) entry which is preliminary data.</text>
</comment>
<accession>A0AAN7W248</accession>
<evidence type="ECO:0000313" key="1">
    <source>
        <dbReference type="EMBL" id="KAK5691570.1"/>
    </source>
</evidence>
<dbReference type="Proteomes" id="UP001310594">
    <property type="component" value="Unassembled WGS sequence"/>
</dbReference>
<protein>
    <submittedName>
        <fullName evidence="1">Uncharacterized protein</fullName>
    </submittedName>
</protein>
<reference evidence="1" key="1">
    <citation type="submission" date="2023-08" db="EMBL/GenBank/DDBJ databases">
        <title>Black Yeasts Isolated from many extreme environments.</title>
        <authorList>
            <person name="Coleine C."/>
            <person name="Stajich J.E."/>
            <person name="Selbmann L."/>
        </authorList>
    </citation>
    <scope>NUCLEOTIDE SEQUENCE</scope>
    <source>
        <strain evidence="1">CCFEE 5810</strain>
    </source>
</reference>
<evidence type="ECO:0000313" key="2">
    <source>
        <dbReference type="Proteomes" id="UP001310594"/>
    </source>
</evidence>
<gene>
    <name evidence="1" type="ORF">LTR97_011564</name>
</gene>
<dbReference type="AlphaFoldDB" id="A0AAN7W248"/>
<name>A0AAN7W248_9PEZI</name>
<organism evidence="1 2">
    <name type="scientific">Elasticomyces elasticus</name>
    <dbReference type="NCBI Taxonomy" id="574655"/>
    <lineage>
        <taxon>Eukaryota</taxon>
        <taxon>Fungi</taxon>
        <taxon>Dikarya</taxon>
        <taxon>Ascomycota</taxon>
        <taxon>Pezizomycotina</taxon>
        <taxon>Dothideomycetes</taxon>
        <taxon>Dothideomycetidae</taxon>
        <taxon>Mycosphaerellales</taxon>
        <taxon>Teratosphaeriaceae</taxon>
        <taxon>Elasticomyces</taxon>
    </lineage>
</organism>
<dbReference type="EMBL" id="JAVRQU010000021">
    <property type="protein sequence ID" value="KAK5691570.1"/>
    <property type="molecule type" value="Genomic_DNA"/>
</dbReference>
<sequence length="363" mass="40357">MLYVRYDIGAVSPVGKWLSAGPNTQEDQVRNAYLDTLKTGVTYSSRLQVQRDDVLDILKHQQQVLHKLTSAEKACRNGQTNELPGMHELAEAVSSMEKIQAFLCQALDFDPIATQPSAGSRVAAEKVFAVPELAEMILLEAGPYTILQAMQTCKALAATITTPKLQVKLGLRGQPAGYWYSPFAENLRQLSMCMESERKGAREEINLHDLFSCNIVVPRREVEQATGTIIATVHASFDGKVRNPQGLTVGDLLRATAKARKQRQLCPYAHEYQHDRNTGFVVVHVSFEGSLQLRIDDPYLDDGSGTIGYRADSPPVKGVCMPEDEEGLRGRLREYIDYKKKAYQKGQTILTMAKFFATASERS</sequence>